<evidence type="ECO:0000256" key="1">
    <source>
        <dbReference type="ARBA" id="ARBA00022723"/>
    </source>
</evidence>
<evidence type="ECO:0000256" key="6">
    <source>
        <dbReference type="SAM" id="Phobius"/>
    </source>
</evidence>
<keyword evidence="2 4" id="KW-0863">Zinc-finger</keyword>
<feature type="region of interest" description="Disordered" evidence="5">
    <location>
        <begin position="1"/>
        <end position="37"/>
    </location>
</feature>
<evidence type="ECO:0000259" key="7">
    <source>
        <dbReference type="PROSITE" id="PS51141"/>
    </source>
</evidence>
<keyword evidence="1" id="KW-0479">Metal-binding</keyword>
<dbReference type="PROSITE" id="PS51141">
    <property type="entry name" value="ZF_SBP"/>
    <property type="match status" value="1"/>
</dbReference>
<protein>
    <submittedName>
        <fullName evidence="8">Squamosa promoter-binding-like protein 7</fullName>
    </submittedName>
</protein>
<comment type="caution">
    <text evidence="8">The sequence shown here is derived from an EMBL/GenBank/DDBJ whole genome shotgun (WGS) entry which is preliminary data.</text>
</comment>
<feature type="region of interest" description="Disordered" evidence="5">
    <location>
        <begin position="189"/>
        <end position="235"/>
    </location>
</feature>
<dbReference type="GO" id="GO:0008270">
    <property type="term" value="F:zinc ion binding"/>
    <property type="evidence" value="ECO:0007669"/>
    <property type="project" value="UniProtKB-KW"/>
</dbReference>
<evidence type="ECO:0000256" key="3">
    <source>
        <dbReference type="ARBA" id="ARBA00022833"/>
    </source>
</evidence>
<gene>
    <name evidence="8" type="ORF">Slati_2790700</name>
</gene>
<evidence type="ECO:0000256" key="4">
    <source>
        <dbReference type="PROSITE-ProRule" id="PRU00470"/>
    </source>
</evidence>
<name>A0AAW2W030_9LAMI</name>
<reference evidence="8" key="2">
    <citation type="journal article" date="2024" name="Plant">
        <title>Genomic evolution and insights into agronomic trait innovations of Sesamum species.</title>
        <authorList>
            <person name="Miao H."/>
            <person name="Wang L."/>
            <person name="Qu L."/>
            <person name="Liu H."/>
            <person name="Sun Y."/>
            <person name="Le M."/>
            <person name="Wang Q."/>
            <person name="Wei S."/>
            <person name="Zheng Y."/>
            <person name="Lin W."/>
            <person name="Duan Y."/>
            <person name="Cao H."/>
            <person name="Xiong S."/>
            <person name="Wang X."/>
            <person name="Wei L."/>
            <person name="Li C."/>
            <person name="Ma Q."/>
            <person name="Ju M."/>
            <person name="Zhao R."/>
            <person name="Li G."/>
            <person name="Mu C."/>
            <person name="Tian Q."/>
            <person name="Mei H."/>
            <person name="Zhang T."/>
            <person name="Gao T."/>
            <person name="Zhang H."/>
        </authorList>
    </citation>
    <scope>NUCLEOTIDE SEQUENCE</scope>
    <source>
        <strain evidence="8">KEN1</strain>
    </source>
</reference>
<keyword evidence="6" id="KW-0472">Membrane</keyword>
<evidence type="ECO:0000256" key="2">
    <source>
        <dbReference type="ARBA" id="ARBA00022771"/>
    </source>
</evidence>
<evidence type="ECO:0000313" key="8">
    <source>
        <dbReference type="EMBL" id="KAL0434564.1"/>
    </source>
</evidence>
<accession>A0AAW2W030</accession>
<feature type="region of interest" description="Disordered" evidence="5">
    <location>
        <begin position="54"/>
        <end position="81"/>
    </location>
</feature>
<feature type="compositionally biased region" description="Basic residues" evidence="5">
    <location>
        <begin position="189"/>
        <end position="202"/>
    </location>
</feature>
<dbReference type="InterPro" id="IPR036893">
    <property type="entry name" value="SBP_sf"/>
</dbReference>
<keyword evidence="6" id="KW-1133">Transmembrane helix</keyword>
<dbReference type="InterPro" id="IPR044817">
    <property type="entry name" value="SBP-like"/>
</dbReference>
<keyword evidence="6" id="KW-0812">Transmembrane</keyword>
<dbReference type="GO" id="GO:0003677">
    <property type="term" value="F:DNA binding"/>
    <property type="evidence" value="ECO:0007669"/>
    <property type="project" value="InterPro"/>
</dbReference>
<dbReference type="InterPro" id="IPR004333">
    <property type="entry name" value="SBP_dom"/>
</dbReference>
<dbReference type="Gene3D" id="4.10.1100.10">
    <property type="entry name" value="Transcription factor, SBP-box domain"/>
    <property type="match status" value="1"/>
</dbReference>
<dbReference type="Pfam" id="PF03110">
    <property type="entry name" value="SBP"/>
    <property type="match status" value="1"/>
</dbReference>
<dbReference type="PANTHER" id="PTHR31251:SF108">
    <property type="entry name" value="SQUAMOSA PROMOTER-BINDING-LIKE PROTEIN 7"/>
    <property type="match status" value="1"/>
</dbReference>
<feature type="domain" description="SBP-type" evidence="7">
    <location>
        <begin position="132"/>
        <end position="202"/>
    </location>
</feature>
<dbReference type="GO" id="GO:0005634">
    <property type="term" value="C:nucleus"/>
    <property type="evidence" value="ECO:0007669"/>
    <property type="project" value="InterPro"/>
</dbReference>
<feature type="compositionally biased region" description="Pro residues" evidence="5">
    <location>
        <begin position="1"/>
        <end position="11"/>
    </location>
</feature>
<feature type="compositionally biased region" description="Basic and acidic residues" evidence="5">
    <location>
        <begin position="203"/>
        <end position="214"/>
    </location>
</feature>
<dbReference type="EMBL" id="JACGWN010000009">
    <property type="protein sequence ID" value="KAL0434564.1"/>
    <property type="molecule type" value="Genomic_DNA"/>
</dbReference>
<organism evidence="8">
    <name type="scientific">Sesamum latifolium</name>
    <dbReference type="NCBI Taxonomy" id="2727402"/>
    <lineage>
        <taxon>Eukaryota</taxon>
        <taxon>Viridiplantae</taxon>
        <taxon>Streptophyta</taxon>
        <taxon>Embryophyta</taxon>
        <taxon>Tracheophyta</taxon>
        <taxon>Spermatophyta</taxon>
        <taxon>Magnoliopsida</taxon>
        <taxon>eudicotyledons</taxon>
        <taxon>Gunneridae</taxon>
        <taxon>Pentapetalae</taxon>
        <taxon>asterids</taxon>
        <taxon>lamiids</taxon>
        <taxon>Lamiales</taxon>
        <taxon>Pedaliaceae</taxon>
        <taxon>Sesamum</taxon>
    </lineage>
</organism>
<proteinExistence type="predicted"/>
<dbReference type="SUPFAM" id="SSF103612">
    <property type="entry name" value="SBT domain"/>
    <property type="match status" value="1"/>
</dbReference>
<evidence type="ECO:0000256" key="5">
    <source>
        <dbReference type="SAM" id="MobiDB-lite"/>
    </source>
</evidence>
<dbReference type="PANTHER" id="PTHR31251">
    <property type="entry name" value="SQUAMOSA PROMOTER-BINDING-LIKE PROTEIN 4"/>
    <property type="match status" value="1"/>
</dbReference>
<feature type="transmembrane region" description="Helical" evidence="6">
    <location>
        <begin position="705"/>
        <end position="724"/>
    </location>
</feature>
<reference evidence="8" key="1">
    <citation type="submission" date="2020-06" db="EMBL/GenBank/DDBJ databases">
        <authorList>
            <person name="Li T."/>
            <person name="Hu X."/>
            <person name="Zhang T."/>
            <person name="Song X."/>
            <person name="Zhang H."/>
            <person name="Dai N."/>
            <person name="Sheng W."/>
            <person name="Hou X."/>
            <person name="Wei L."/>
        </authorList>
    </citation>
    <scope>NUCLEOTIDE SEQUENCE</scope>
    <source>
        <strain evidence="8">KEN1</strain>
        <tissue evidence="8">Leaf</tissue>
    </source>
</reference>
<keyword evidence="3" id="KW-0862">Zinc</keyword>
<dbReference type="AlphaFoldDB" id="A0AAW2W030"/>
<dbReference type="Pfam" id="PF26102">
    <property type="entry name" value="Ig_SPL7"/>
    <property type="match status" value="1"/>
</dbReference>
<sequence>MQQNPPQPPGIEPRVPDVPSAVDRIPADDPTSSSLFNWSDFLDFNLDENLHISFPQTEPEQPGIEESQPSENSGLEKPGRVRKRDPRLVCSNFLAGRVPCACPELDEKLAEEESALPGKKRSRMLRASGGGPARCQVPGCEVDISELKGYHKRHRVCLQCANASAVELDGESKRFHILSDFDEGKRSCRRKLERHNNRRRRKPNDSKEGMEKESQQTILVDDVSGDDDTGKDGVCGSSQLEEREILLESDGHVSTLCSALGSHNLQSDSVVSFPAFDETQIIGDRQNPRYKRSPSDCENKSTFSSVCPAGRISFKLYDWNPAEFPRRLRHQIFQWLASMPIELEGYIRPGCTILTAFIAMPKPVWLKLLAEPALCIKDLVASPGSMLSGRGAMHVYLNDMIFRVSEDASSVVKVKMKDRAPKLHYIYPTCFEAGRPMELVACGSYLLQPNFRFLISFAGRYLAYNICVSSCYEKGDVKSSDHQLLKILVPQINMDLFGPAFIEVENQSGLSNFIPILVGDKDTCAEMEILQHKFDAPVSSLERKSSPSPTACEAFASRQTQFSEFVLDVAWLLKKPVSEQQLTSSHIQRFNCLLNFLIKKESYVVLERVFCSLKSAIGNNMVTGDGNFYSHSSQNDTVSVVPAANQVMQRMEENMLGLNVPSPSIDESLTLPLLKQEVIMDVNHQETLGNSSRWLLMRTFSTSRLLIMAIAALGVCFSICSIALHPQRIDVIVTTIQRCLFDNT</sequence>